<feature type="transmembrane region" description="Helical" evidence="2">
    <location>
        <begin position="90"/>
        <end position="107"/>
    </location>
</feature>
<keyword evidence="2" id="KW-0472">Membrane</keyword>
<evidence type="ECO:0000256" key="2">
    <source>
        <dbReference type="SAM" id="Phobius"/>
    </source>
</evidence>
<keyword evidence="2" id="KW-0812">Transmembrane</keyword>
<evidence type="ECO:0000256" key="1">
    <source>
        <dbReference type="SAM" id="Coils"/>
    </source>
</evidence>
<keyword evidence="1" id="KW-0175">Coiled coil</keyword>
<evidence type="ECO:0000313" key="3">
    <source>
        <dbReference type="EMBL" id="DAF49245.1"/>
    </source>
</evidence>
<feature type="coiled-coil region" evidence="1">
    <location>
        <begin position="20"/>
        <end position="78"/>
    </location>
</feature>
<keyword evidence="2" id="KW-1133">Transmembrane helix</keyword>
<name>A0A8S5SE46_9CAUD</name>
<protein>
    <submittedName>
        <fullName evidence="3">Uncharacterized protein</fullName>
    </submittedName>
</protein>
<reference evidence="3" key="1">
    <citation type="journal article" date="2021" name="Proc. Natl. Acad. Sci. U.S.A.">
        <title>A Catalog of Tens of Thousands of Viruses from Human Metagenomes Reveals Hidden Associations with Chronic Diseases.</title>
        <authorList>
            <person name="Tisza M.J."/>
            <person name="Buck C.B."/>
        </authorList>
    </citation>
    <scope>NUCLEOTIDE SEQUENCE</scope>
    <source>
        <strain evidence="3">CtrNG92</strain>
    </source>
</reference>
<accession>A0A8S5SE46</accession>
<proteinExistence type="predicted"/>
<sequence>MNEEQVIALREEMAANNKEHEAFNRRLKEHDQKLGQLNDLTVAIGHLTDANVNNTKVLEQVKGTVQRLDARLENIEHEPGEKWKKITFEIVKYLVLAAIGVAAGYFIKG</sequence>
<organism evidence="3">
    <name type="scientific">Caudovirales sp. ctrNG92</name>
    <dbReference type="NCBI Taxonomy" id="2827638"/>
    <lineage>
        <taxon>Viruses</taxon>
        <taxon>Duplodnaviria</taxon>
        <taxon>Heunggongvirae</taxon>
        <taxon>Uroviricota</taxon>
        <taxon>Caudoviricetes</taxon>
    </lineage>
</organism>
<dbReference type="EMBL" id="BK032578">
    <property type="protein sequence ID" value="DAF49245.1"/>
    <property type="molecule type" value="Genomic_DNA"/>
</dbReference>